<dbReference type="GO" id="GO:0005975">
    <property type="term" value="P:carbohydrate metabolic process"/>
    <property type="evidence" value="ECO:0007669"/>
    <property type="project" value="InterPro"/>
</dbReference>
<comment type="similarity">
    <text evidence="1 4">Belongs to the glycosyl hydrolase 17 family.</text>
</comment>
<comment type="caution">
    <text evidence="5">The sequence shown here is derived from an EMBL/GenBank/DDBJ whole genome shotgun (WGS) entry which is preliminary data.</text>
</comment>
<proteinExistence type="inferred from homology"/>
<evidence type="ECO:0000256" key="1">
    <source>
        <dbReference type="ARBA" id="ARBA00008773"/>
    </source>
</evidence>
<evidence type="ECO:0000313" key="6">
    <source>
        <dbReference type="Proteomes" id="UP000222542"/>
    </source>
</evidence>
<accession>A0A2G2YFW4</accession>
<reference evidence="5 6" key="2">
    <citation type="journal article" date="2017" name="Genome Biol.">
        <title>New reference genome sequences of hot pepper reveal the massive evolution of plant disease-resistance genes by retroduplication.</title>
        <authorList>
            <person name="Kim S."/>
            <person name="Park J."/>
            <person name="Yeom S.I."/>
            <person name="Kim Y.M."/>
            <person name="Seo E."/>
            <person name="Kim K.T."/>
            <person name="Kim M.S."/>
            <person name="Lee J.M."/>
            <person name="Cheong K."/>
            <person name="Shin H.S."/>
            <person name="Kim S.B."/>
            <person name="Han K."/>
            <person name="Lee J."/>
            <person name="Park M."/>
            <person name="Lee H.A."/>
            <person name="Lee H.Y."/>
            <person name="Lee Y."/>
            <person name="Oh S."/>
            <person name="Lee J.H."/>
            <person name="Choi E."/>
            <person name="Choi E."/>
            <person name="Lee S.E."/>
            <person name="Jeon J."/>
            <person name="Kim H."/>
            <person name="Choi G."/>
            <person name="Song H."/>
            <person name="Lee J."/>
            <person name="Lee S.C."/>
            <person name="Kwon J.K."/>
            <person name="Lee H.Y."/>
            <person name="Koo N."/>
            <person name="Hong Y."/>
            <person name="Kim R.W."/>
            <person name="Kang W.H."/>
            <person name="Huh J.H."/>
            <person name="Kang B.C."/>
            <person name="Yang T.J."/>
            <person name="Lee Y.H."/>
            <person name="Bennetzen J.L."/>
            <person name="Choi D."/>
        </authorList>
    </citation>
    <scope>NUCLEOTIDE SEQUENCE [LARGE SCALE GENOMIC DNA]</scope>
    <source>
        <strain evidence="6">cv. CM334</strain>
    </source>
</reference>
<dbReference type="Gene3D" id="3.20.20.80">
    <property type="entry name" value="Glycosidases"/>
    <property type="match status" value="2"/>
</dbReference>
<evidence type="ECO:0000256" key="4">
    <source>
        <dbReference type="RuleBase" id="RU004335"/>
    </source>
</evidence>
<dbReference type="Proteomes" id="UP000222542">
    <property type="component" value="Unassembled WGS sequence"/>
</dbReference>
<gene>
    <name evidence="5" type="ORF">T459_28102</name>
</gene>
<keyword evidence="3" id="KW-0326">Glycosidase</keyword>
<dbReference type="AlphaFoldDB" id="A0A2G2YFW4"/>
<dbReference type="GO" id="GO:0004553">
    <property type="term" value="F:hydrolase activity, hydrolyzing O-glycosyl compounds"/>
    <property type="evidence" value="ECO:0007669"/>
    <property type="project" value="InterPro"/>
</dbReference>
<dbReference type="Gramene" id="PHT68615">
    <property type="protein sequence ID" value="PHT68615"/>
    <property type="gene ID" value="T459_28102"/>
</dbReference>
<dbReference type="InterPro" id="IPR000490">
    <property type="entry name" value="Glyco_hydro_17"/>
</dbReference>
<reference evidence="5 6" key="1">
    <citation type="journal article" date="2014" name="Nat. Genet.">
        <title>Genome sequence of the hot pepper provides insights into the evolution of pungency in Capsicum species.</title>
        <authorList>
            <person name="Kim S."/>
            <person name="Park M."/>
            <person name="Yeom S.I."/>
            <person name="Kim Y.M."/>
            <person name="Lee J.M."/>
            <person name="Lee H.A."/>
            <person name="Seo E."/>
            <person name="Choi J."/>
            <person name="Cheong K."/>
            <person name="Kim K.T."/>
            <person name="Jung K."/>
            <person name="Lee G.W."/>
            <person name="Oh S.K."/>
            <person name="Bae C."/>
            <person name="Kim S.B."/>
            <person name="Lee H.Y."/>
            <person name="Kim S.Y."/>
            <person name="Kim M.S."/>
            <person name="Kang B.C."/>
            <person name="Jo Y.D."/>
            <person name="Yang H.B."/>
            <person name="Jeong H.J."/>
            <person name="Kang W.H."/>
            <person name="Kwon J.K."/>
            <person name="Shin C."/>
            <person name="Lim J.Y."/>
            <person name="Park J.H."/>
            <person name="Huh J.H."/>
            <person name="Kim J.S."/>
            <person name="Kim B.D."/>
            <person name="Cohen O."/>
            <person name="Paran I."/>
            <person name="Suh M.C."/>
            <person name="Lee S.B."/>
            <person name="Kim Y.K."/>
            <person name="Shin Y."/>
            <person name="Noh S.J."/>
            <person name="Park J."/>
            <person name="Seo Y.S."/>
            <person name="Kwon S.Y."/>
            <person name="Kim H.A."/>
            <person name="Park J.M."/>
            <person name="Kim H.J."/>
            <person name="Choi S.B."/>
            <person name="Bosland P.W."/>
            <person name="Reeves G."/>
            <person name="Jo S.H."/>
            <person name="Lee B.W."/>
            <person name="Cho H.T."/>
            <person name="Choi H.S."/>
            <person name="Lee M.S."/>
            <person name="Yu Y."/>
            <person name="Do Choi Y."/>
            <person name="Park B.S."/>
            <person name="van Deynze A."/>
            <person name="Ashrafi H."/>
            <person name="Hill T."/>
            <person name="Kim W.T."/>
            <person name="Pai H.S."/>
            <person name="Ahn H.K."/>
            <person name="Yeam I."/>
            <person name="Giovannoni J.J."/>
            <person name="Rose J.K."/>
            <person name="Sorensen I."/>
            <person name="Lee S.J."/>
            <person name="Kim R.W."/>
            <person name="Choi I.Y."/>
            <person name="Choi B.S."/>
            <person name="Lim J.S."/>
            <person name="Lee Y.H."/>
            <person name="Choi D."/>
        </authorList>
    </citation>
    <scope>NUCLEOTIDE SEQUENCE [LARGE SCALE GENOMIC DNA]</scope>
    <source>
        <strain evidence="6">cv. CM334</strain>
    </source>
</reference>
<name>A0A2G2YFW4_CAPAN</name>
<evidence type="ECO:0000256" key="3">
    <source>
        <dbReference type="ARBA" id="ARBA00023295"/>
    </source>
</evidence>
<organism evidence="5 6">
    <name type="scientific">Capsicum annuum</name>
    <name type="common">Capsicum pepper</name>
    <dbReference type="NCBI Taxonomy" id="4072"/>
    <lineage>
        <taxon>Eukaryota</taxon>
        <taxon>Viridiplantae</taxon>
        <taxon>Streptophyta</taxon>
        <taxon>Embryophyta</taxon>
        <taxon>Tracheophyta</taxon>
        <taxon>Spermatophyta</taxon>
        <taxon>Magnoliopsida</taxon>
        <taxon>eudicotyledons</taxon>
        <taxon>Gunneridae</taxon>
        <taxon>Pentapetalae</taxon>
        <taxon>asterids</taxon>
        <taxon>lamiids</taxon>
        <taxon>Solanales</taxon>
        <taxon>Solanaceae</taxon>
        <taxon>Solanoideae</taxon>
        <taxon>Capsiceae</taxon>
        <taxon>Capsicum</taxon>
    </lineage>
</organism>
<dbReference type="Pfam" id="PF00332">
    <property type="entry name" value="Glyco_hydro_17"/>
    <property type="match status" value="1"/>
</dbReference>
<protein>
    <submittedName>
        <fullName evidence="5">Uncharacterized protein</fullName>
    </submittedName>
</protein>
<dbReference type="InterPro" id="IPR017853">
    <property type="entry name" value="GH"/>
</dbReference>
<dbReference type="PANTHER" id="PTHR32227">
    <property type="entry name" value="GLUCAN ENDO-1,3-BETA-GLUCOSIDASE BG1-RELATED-RELATED"/>
    <property type="match status" value="1"/>
</dbReference>
<keyword evidence="6" id="KW-1185">Reference proteome</keyword>
<sequence length="269" mass="30146">MLFQITYQDKTTKTDIIEDDALEKILKTLTTLSLKVDSMGNEIEKLKTNEVKLKFEAMTQIKAQAVGLCYGKKWQRLTISQDVVDLYKANGITNMGVPDPIPETLIALKGSNIGIILSIPNDNLQALTDPNEAYKWVVDNVISYIAQQVITKFRLQNRVKVSTNIENRLLVNTILPSESIFRKDVSSSINPIIEFLKQNNASLLANFYPYSAYIREPDRIGLRYALFTKPKANPSGYYNLFDAMLDSVYYAIENAGGGNNMEIIVSGSG</sequence>
<evidence type="ECO:0000256" key="2">
    <source>
        <dbReference type="ARBA" id="ARBA00022801"/>
    </source>
</evidence>
<dbReference type="STRING" id="4072.A0A2G2YFW4"/>
<dbReference type="InterPro" id="IPR044965">
    <property type="entry name" value="Glyco_hydro_17_plant"/>
</dbReference>
<keyword evidence="2" id="KW-0378">Hydrolase</keyword>
<evidence type="ECO:0000313" key="5">
    <source>
        <dbReference type="EMBL" id="PHT68615.1"/>
    </source>
</evidence>
<dbReference type="EMBL" id="AYRZ02000011">
    <property type="protein sequence ID" value="PHT68615.1"/>
    <property type="molecule type" value="Genomic_DNA"/>
</dbReference>
<dbReference type="SUPFAM" id="SSF51445">
    <property type="entry name" value="(Trans)glycosidases"/>
    <property type="match status" value="1"/>
</dbReference>